<dbReference type="GO" id="GO:0042555">
    <property type="term" value="C:MCM complex"/>
    <property type="evidence" value="ECO:0007669"/>
    <property type="project" value="TreeGrafter"/>
</dbReference>
<dbReference type="PANTHER" id="PTHR11630:SF42">
    <property type="entry name" value="DNA REPLICATION LICENSING FACTOR MCM5"/>
    <property type="match status" value="1"/>
</dbReference>
<dbReference type="EMBL" id="SNRW01003021">
    <property type="protein sequence ID" value="KAA6391021.1"/>
    <property type="molecule type" value="Genomic_DNA"/>
</dbReference>
<dbReference type="OrthoDB" id="10036721at2759"/>
<dbReference type="Pfam" id="PF14551">
    <property type="entry name" value="MCM_N"/>
    <property type="match status" value="1"/>
</dbReference>
<dbReference type="Gene3D" id="2.40.50.140">
    <property type="entry name" value="Nucleic acid-binding proteins"/>
    <property type="match status" value="1"/>
</dbReference>
<name>A0A5J4W7X5_9EUKA</name>
<sequence>MDWAHQHVQPGPVAAPFIPQGDDNEARIGAFEAFFEGFAGPDGTAPYKQALSSQRRRGDYWIDVNINHLRTFNQELAIQLTEVSPSLYLKYFNEAACRAAEITRDEPRFQVILKSDAPPQSIRSLQEARVGTLVKVRGIVLSSSRTQSRIIRATIQCRNCQNIMQMDLDAPSGYSDTAISGKLTLPRTCTGLMGNVQVQAGGGAGQNRCPLDPFVLMPEQCLFADSQLLKMQEAYEDVPTGDIPRHIRIILERTLVNRAKPGANLIIYGILLSANA</sequence>
<feature type="domain" description="MCM OB" evidence="2">
    <location>
        <begin position="122"/>
        <end position="272"/>
    </location>
</feature>
<organism evidence="3 4">
    <name type="scientific">Streblomastix strix</name>
    <dbReference type="NCBI Taxonomy" id="222440"/>
    <lineage>
        <taxon>Eukaryota</taxon>
        <taxon>Metamonada</taxon>
        <taxon>Preaxostyla</taxon>
        <taxon>Oxymonadida</taxon>
        <taxon>Streblomastigidae</taxon>
        <taxon>Streblomastix</taxon>
    </lineage>
</organism>
<dbReference type="PANTHER" id="PTHR11630">
    <property type="entry name" value="DNA REPLICATION LICENSING FACTOR MCM FAMILY MEMBER"/>
    <property type="match status" value="1"/>
</dbReference>
<dbReference type="AlphaFoldDB" id="A0A5J4W7X5"/>
<dbReference type="GO" id="GO:0000727">
    <property type="term" value="P:double-strand break repair via break-induced replication"/>
    <property type="evidence" value="ECO:0007669"/>
    <property type="project" value="TreeGrafter"/>
</dbReference>
<evidence type="ECO:0000313" key="4">
    <source>
        <dbReference type="Proteomes" id="UP000324800"/>
    </source>
</evidence>
<evidence type="ECO:0000259" key="1">
    <source>
        <dbReference type="Pfam" id="PF14551"/>
    </source>
</evidence>
<dbReference type="Proteomes" id="UP000324800">
    <property type="component" value="Unassembled WGS sequence"/>
</dbReference>
<dbReference type="GO" id="GO:0017116">
    <property type="term" value="F:single-stranded DNA helicase activity"/>
    <property type="evidence" value="ECO:0007669"/>
    <property type="project" value="TreeGrafter"/>
</dbReference>
<accession>A0A5J4W7X5</accession>
<protein>
    <submittedName>
        <fullName evidence="3">Putative DNA replication licensing factor MCM5</fullName>
    </submittedName>
</protein>
<comment type="caution">
    <text evidence="3">The sequence shown here is derived from an EMBL/GenBank/DDBJ whole genome shotgun (WGS) entry which is preliminary data.</text>
</comment>
<dbReference type="Gene3D" id="2.20.28.10">
    <property type="match status" value="1"/>
</dbReference>
<dbReference type="SUPFAM" id="SSF50249">
    <property type="entry name" value="Nucleic acid-binding proteins"/>
    <property type="match status" value="1"/>
</dbReference>
<evidence type="ECO:0000259" key="2">
    <source>
        <dbReference type="Pfam" id="PF17207"/>
    </source>
</evidence>
<feature type="domain" description="MCM N-terminal" evidence="1">
    <location>
        <begin position="30"/>
        <end position="113"/>
    </location>
</feature>
<feature type="non-terminal residue" evidence="3">
    <location>
        <position position="276"/>
    </location>
</feature>
<dbReference type="Pfam" id="PF17207">
    <property type="entry name" value="MCM_OB"/>
    <property type="match status" value="1"/>
</dbReference>
<dbReference type="InterPro" id="IPR031327">
    <property type="entry name" value="MCM"/>
</dbReference>
<dbReference type="GO" id="GO:0043138">
    <property type="term" value="F:3'-5' DNA helicase activity"/>
    <property type="evidence" value="ECO:0007669"/>
    <property type="project" value="TreeGrafter"/>
</dbReference>
<dbReference type="InterPro" id="IPR033762">
    <property type="entry name" value="MCM_OB"/>
</dbReference>
<evidence type="ECO:0000313" key="3">
    <source>
        <dbReference type="EMBL" id="KAA6391021.1"/>
    </source>
</evidence>
<dbReference type="Gene3D" id="3.30.1640.10">
    <property type="entry name" value="mini-chromosome maintenance (MCM) complex, chain A, domain 1"/>
    <property type="match status" value="1"/>
</dbReference>
<gene>
    <name evidence="3" type="ORF">EZS28_013453</name>
</gene>
<dbReference type="InterPro" id="IPR012340">
    <property type="entry name" value="NA-bd_OB-fold"/>
</dbReference>
<dbReference type="GO" id="GO:0005524">
    <property type="term" value="F:ATP binding"/>
    <property type="evidence" value="ECO:0007669"/>
    <property type="project" value="InterPro"/>
</dbReference>
<dbReference type="InterPro" id="IPR027925">
    <property type="entry name" value="MCM_N"/>
</dbReference>
<reference evidence="3 4" key="1">
    <citation type="submission" date="2019-03" db="EMBL/GenBank/DDBJ databases">
        <title>Single cell metagenomics reveals metabolic interactions within the superorganism composed of flagellate Streblomastix strix and complex community of Bacteroidetes bacteria on its surface.</title>
        <authorList>
            <person name="Treitli S.C."/>
            <person name="Kolisko M."/>
            <person name="Husnik F."/>
            <person name="Keeling P."/>
            <person name="Hampl V."/>
        </authorList>
    </citation>
    <scope>NUCLEOTIDE SEQUENCE [LARGE SCALE GENOMIC DNA]</scope>
    <source>
        <strain evidence="3">ST1C</strain>
    </source>
</reference>
<dbReference type="GO" id="GO:0003697">
    <property type="term" value="F:single-stranded DNA binding"/>
    <property type="evidence" value="ECO:0007669"/>
    <property type="project" value="TreeGrafter"/>
</dbReference>
<dbReference type="GO" id="GO:0006270">
    <property type="term" value="P:DNA replication initiation"/>
    <property type="evidence" value="ECO:0007669"/>
    <property type="project" value="TreeGrafter"/>
</dbReference>
<proteinExistence type="predicted"/>
<dbReference type="GO" id="GO:0005634">
    <property type="term" value="C:nucleus"/>
    <property type="evidence" value="ECO:0007669"/>
    <property type="project" value="TreeGrafter"/>
</dbReference>